<dbReference type="GO" id="GO:0003677">
    <property type="term" value="F:DNA binding"/>
    <property type="evidence" value="ECO:0007669"/>
    <property type="project" value="InterPro"/>
</dbReference>
<dbReference type="GeneID" id="35768384"/>
<protein>
    <submittedName>
        <fullName evidence="4">Type II toxin-antitoxin system PemK/MazF family toxin</fullName>
    </submittedName>
</protein>
<dbReference type="GO" id="GO:0004521">
    <property type="term" value="F:RNA endonuclease activity"/>
    <property type="evidence" value="ECO:0007669"/>
    <property type="project" value="TreeGrafter"/>
</dbReference>
<dbReference type="AlphaFoldDB" id="A0A109RFT3"/>
<dbReference type="RefSeq" id="WP_060778227.1">
    <property type="nucleotide sequence ID" value="NZ_CAJHLF010000002.1"/>
</dbReference>
<dbReference type="GO" id="GO:0006402">
    <property type="term" value="P:mRNA catabolic process"/>
    <property type="evidence" value="ECO:0007669"/>
    <property type="project" value="TreeGrafter"/>
</dbReference>
<dbReference type="PANTHER" id="PTHR33988">
    <property type="entry name" value="ENDORIBONUCLEASE MAZF-RELATED"/>
    <property type="match status" value="1"/>
</dbReference>
<evidence type="ECO:0000256" key="1">
    <source>
        <dbReference type="ARBA" id="ARBA00007521"/>
    </source>
</evidence>
<dbReference type="GO" id="GO:0016075">
    <property type="term" value="P:rRNA catabolic process"/>
    <property type="evidence" value="ECO:0007669"/>
    <property type="project" value="TreeGrafter"/>
</dbReference>
<dbReference type="PANTHER" id="PTHR33988:SF3">
    <property type="entry name" value="ENDORIBONUCLEASE TOXIN CHPB-RELATED"/>
    <property type="match status" value="1"/>
</dbReference>
<dbReference type="Proteomes" id="UP000594771">
    <property type="component" value="Chromosome"/>
</dbReference>
<keyword evidence="2" id="KW-1277">Toxin-antitoxin system</keyword>
<dbReference type="EMBL" id="CP065662">
    <property type="protein sequence ID" value="QPS00905.1"/>
    <property type="molecule type" value="Genomic_DNA"/>
</dbReference>
<evidence type="ECO:0000313" key="3">
    <source>
        <dbReference type="EMBL" id="MCY3052594.1"/>
    </source>
</evidence>
<evidence type="ECO:0000256" key="2">
    <source>
        <dbReference type="ARBA" id="ARBA00022649"/>
    </source>
</evidence>
<comment type="similarity">
    <text evidence="1">Belongs to the PemK/MazF family.</text>
</comment>
<evidence type="ECO:0000313" key="4">
    <source>
        <dbReference type="EMBL" id="QPS00905.1"/>
    </source>
</evidence>
<dbReference type="EMBL" id="JAOTML010000001">
    <property type="protein sequence ID" value="MCY3052594.1"/>
    <property type="molecule type" value="Genomic_DNA"/>
</dbReference>
<dbReference type="Gene3D" id="2.30.30.110">
    <property type="match status" value="1"/>
</dbReference>
<sequence length="113" mass="13409">MAYQPRQKDIVWINFNPSKGHEIQKRRPALIVSSDDYNYATHFVIVCPITNTKRKLKTHLRLKGYQTTGQVMTQQMYSLDVTEAGGREIQYIERLSKKDFHLIKQLIQYNFEF</sequence>
<accession>A0A109RFT3</accession>
<dbReference type="Pfam" id="PF02452">
    <property type="entry name" value="PemK_toxin"/>
    <property type="match status" value="1"/>
</dbReference>
<dbReference type="InterPro" id="IPR003477">
    <property type="entry name" value="PemK-like"/>
</dbReference>
<evidence type="ECO:0000313" key="6">
    <source>
        <dbReference type="Proteomes" id="UP001069145"/>
    </source>
</evidence>
<evidence type="ECO:0000313" key="5">
    <source>
        <dbReference type="Proteomes" id="UP000594771"/>
    </source>
</evidence>
<dbReference type="OrthoDB" id="9808744at2"/>
<reference evidence="3" key="2">
    <citation type="submission" date="2022-09" db="EMBL/GenBank/DDBJ databases">
        <title>Aerococcus urinae taxonomy study.</title>
        <authorList>
            <person name="Christensen J."/>
            <person name="Senneby E."/>
        </authorList>
    </citation>
    <scope>NUCLEOTIDE SEQUENCE</scope>
    <source>
        <strain evidence="3">NLD-066-U95</strain>
    </source>
</reference>
<dbReference type="Proteomes" id="UP001069145">
    <property type="component" value="Unassembled WGS sequence"/>
</dbReference>
<dbReference type="KEGG" id="aun:AWM73_04275"/>
<dbReference type="InterPro" id="IPR011067">
    <property type="entry name" value="Plasmid_toxin/cell-grow_inhib"/>
</dbReference>
<gene>
    <name evidence="4" type="ORF">I6G68_05780</name>
    <name evidence="3" type="ORF">ODY43_01055</name>
</gene>
<proteinExistence type="inferred from homology"/>
<name>A0A109RFT3_9LACT</name>
<dbReference type="SUPFAM" id="SSF50118">
    <property type="entry name" value="Cell growth inhibitor/plasmid maintenance toxic component"/>
    <property type="match status" value="1"/>
</dbReference>
<organism evidence="4 5">
    <name type="scientific">Aerococcus urinae</name>
    <dbReference type="NCBI Taxonomy" id="1376"/>
    <lineage>
        <taxon>Bacteria</taxon>
        <taxon>Bacillati</taxon>
        <taxon>Bacillota</taxon>
        <taxon>Bacilli</taxon>
        <taxon>Lactobacillales</taxon>
        <taxon>Aerococcaceae</taxon>
        <taxon>Aerococcus</taxon>
    </lineage>
</organism>
<keyword evidence="6" id="KW-1185">Reference proteome</keyword>
<reference evidence="4 5" key="1">
    <citation type="submission" date="2020-12" db="EMBL/GenBank/DDBJ databases">
        <title>FDA dAtabase for Regulatory Grade micrObial Sequences (FDA-ARGOS): Supporting development and validation of Infectious Disease Dx tests.</title>
        <authorList>
            <person name="Sproer C."/>
            <person name="Gronow S."/>
            <person name="Severitt S."/>
            <person name="Schroder I."/>
            <person name="Tallon L."/>
            <person name="Sadzewicz L."/>
            <person name="Zhao X."/>
            <person name="Boylan J."/>
            <person name="Ott S."/>
            <person name="Bowen H."/>
            <person name="Vavikolanu K."/>
            <person name="Mehta A."/>
            <person name="Aluvathingal J."/>
            <person name="Nadendla S."/>
            <person name="Lowell S."/>
            <person name="Myers T."/>
            <person name="Yan Y."/>
            <person name="Sichtig H."/>
        </authorList>
    </citation>
    <scope>NUCLEOTIDE SEQUENCE [LARGE SCALE GENOMIC DNA]</scope>
    <source>
        <strain evidence="4 5">FDAARGOS_911</strain>
    </source>
</reference>